<feature type="transmembrane region" description="Helical" evidence="9">
    <location>
        <begin position="159"/>
        <end position="185"/>
    </location>
</feature>
<evidence type="ECO:0000313" key="11">
    <source>
        <dbReference type="Proteomes" id="UP000249091"/>
    </source>
</evidence>
<dbReference type="AlphaFoldDB" id="A0A2X4TNY6"/>
<dbReference type="FunFam" id="1.10.3470.10:FF:000001">
    <property type="entry name" value="Vitamin B12 ABC transporter permease BtuC"/>
    <property type="match status" value="1"/>
</dbReference>
<evidence type="ECO:0000256" key="2">
    <source>
        <dbReference type="ARBA" id="ARBA00007935"/>
    </source>
</evidence>
<comment type="subcellular location">
    <subcellularLocation>
        <location evidence="1">Cell membrane</location>
        <topology evidence="1">Multi-pass membrane protein</topology>
    </subcellularLocation>
</comment>
<organism evidence="10 11">
    <name type="scientific">Rhodococcus coprophilus</name>
    <dbReference type="NCBI Taxonomy" id="38310"/>
    <lineage>
        <taxon>Bacteria</taxon>
        <taxon>Bacillati</taxon>
        <taxon>Actinomycetota</taxon>
        <taxon>Actinomycetes</taxon>
        <taxon>Mycobacteriales</taxon>
        <taxon>Nocardiaceae</taxon>
        <taxon>Rhodococcus</taxon>
    </lineage>
</organism>
<feature type="transmembrane region" description="Helical" evidence="9">
    <location>
        <begin position="197"/>
        <end position="216"/>
    </location>
</feature>
<feature type="transmembrane region" description="Helical" evidence="9">
    <location>
        <begin position="103"/>
        <end position="123"/>
    </location>
</feature>
<dbReference type="InterPro" id="IPR037294">
    <property type="entry name" value="ABC_BtuC-like"/>
</dbReference>
<dbReference type="GO" id="GO:0033214">
    <property type="term" value="P:siderophore-iron import into cell"/>
    <property type="evidence" value="ECO:0007669"/>
    <property type="project" value="TreeGrafter"/>
</dbReference>
<evidence type="ECO:0000256" key="9">
    <source>
        <dbReference type="SAM" id="Phobius"/>
    </source>
</evidence>
<dbReference type="STRING" id="1219011.GCA_001895045_00093"/>
<accession>A0A2X4TNY6</accession>
<reference evidence="10 11" key="1">
    <citation type="submission" date="2018-06" db="EMBL/GenBank/DDBJ databases">
        <authorList>
            <consortium name="Pathogen Informatics"/>
            <person name="Doyle S."/>
        </authorList>
    </citation>
    <scope>NUCLEOTIDE SEQUENCE [LARGE SCALE GENOMIC DNA]</scope>
    <source>
        <strain evidence="10 11">NCTC10994</strain>
    </source>
</reference>
<evidence type="ECO:0000256" key="7">
    <source>
        <dbReference type="ARBA" id="ARBA00023136"/>
    </source>
</evidence>
<keyword evidence="6 9" id="KW-1133">Transmembrane helix</keyword>
<dbReference type="KEGG" id="rcr:NCTC10994_00373"/>
<feature type="transmembrane region" description="Helical" evidence="9">
    <location>
        <begin position="352"/>
        <end position="373"/>
    </location>
</feature>
<dbReference type="Proteomes" id="UP000249091">
    <property type="component" value="Chromosome 1"/>
</dbReference>
<feature type="transmembrane region" description="Helical" evidence="9">
    <location>
        <begin position="287"/>
        <end position="312"/>
    </location>
</feature>
<evidence type="ECO:0000256" key="1">
    <source>
        <dbReference type="ARBA" id="ARBA00004651"/>
    </source>
</evidence>
<name>A0A2X4TNY6_9NOCA</name>
<feature type="transmembrane region" description="Helical" evidence="9">
    <location>
        <begin position="51"/>
        <end position="71"/>
    </location>
</feature>
<dbReference type="PANTHER" id="PTHR30472:SF24">
    <property type="entry name" value="FERRIC ENTEROBACTIN TRANSPORT SYSTEM PERMEASE PROTEIN FEPG"/>
    <property type="match status" value="1"/>
</dbReference>
<dbReference type="InterPro" id="IPR000522">
    <property type="entry name" value="ABC_transptr_permease_BtuC"/>
</dbReference>
<dbReference type="PANTHER" id="PTHR30472">
    <property type="entry name" value="FERRIC ENTEROBACTIN TRANSPORT SYSTEM PERMEASE PROTEIN"/>
    <property type="match status" value="1"/>
</dbReference>
<proteinExistence type="inferred from homology"/>
<evidence type="ECO:0000256" key="4">
    <source>
        <dbReference type="ARBA" id="ARBA00022475"/>
    </source>
</evidence>
<dbReference type="GO" id="GO:0005886">
    <property type="term" value="C:plasma membrane"/>
    <property type="evidence" value="ECO:0007669"/>
    <property type="project" value="UniProtKB-SubCell"/>
</dbReference>
<evidence type="ECO:0000256" key="8">
    <source>
        <dbReference type="SAM" id="MobiDB-lite"/>
    </source>
</evidence>
<dbReference type="SUPFAM" id="SSF81345">
    <property type="entry name" value="ABC transporter involved in vitamin B12 uptake, BtuC"/>
    <property type="match status" value="1"/>
</dbReference>
<dbReference type="CDD" id="cd06550">
    <property type="entry name" value="TM_ABC_iron-siderophores_like"/>
    <property type="match status" value="1"/>
</dbReference>
<feature type="region of interest" description="Disordered" evidence="8">
    <location>
        <begin position="1"/>
        <end position="23"/>
    </location>
</feature>
<comment type="similarity">
    <text evidence="2">Belongs to the binding-protein-dependent transport system permease family. FecCD subfamily.</text>
</comment>
<keyword evidence="5 9" id="KW-0812">Transmembrane</keyword>
<dbReference type="EMBL" id="LS483468">
    <property type="protein sequence ID" value="SQI28623.1"/>
    <property type="molecule type" value="Genomic_DNA"/>
</dbReference>
<evidence type="ECO:0000256" key="3">
    <source>
        <dbReference type="ARBA" id="ARBA00022448"/>
    </source>
</evidence>
<feature type="transmembrane region" description="Helical" evidence="9">
    <location>
        <begin position="243"/>
        <end position="267"/>
    </location>
</feature>
<dbReference type="Gene3D" id="1.10.3470.10">
    <property type="entry name" value="ABC transporter involved in vitamin B12 uptake, BtuC"/>
    <property type="match status" value="1"/>
</dbReference>
<keyword evidence="3" id="KW-0813">Transport</keyword>
<gene>
    <name evidence="10" type="primary">iupB</name>
    <name evidence="10" type="ORF">NCTC10994_00373</name>
</gene>
<feature type="transmembrane region" description="Helical" evidence="9">
    <location>
        <begin position="135"/>
        <end position="153"/>
    </location>
</feature>
<protein>
    <submittedName>
        <fullName evidence="10">ABC transporter transmembrane protein</fullName>
    </submittedName>
</protein>
<keyword evidence="7 9" id="KW-0472">Membrane</keyword>
<evidence type="ECO:0000313" key="10">
    <source>
        <dbReference type="EMBL" id="SQI28623.1"/>
    </source>
</evidence>
<dbReference type="GO" id="GO:0022857">
    <property type="term" value="F:transmembrane transporter activity"/>
    <property type="evidence" value="ECO:0007669"/>
    <property type="project" value="InterPro"/>
</dbReference>
<feature type="transmembrane region" description="Helical" evidence="9">
    <location>
        <begin position="324"/>
        <end position="345"/>
    </location>
</feature>
<keyword evidence="11" id="KW-1185">Reference proteome</keyword>
<dbReference type="Pfam" id="PF01032">
    <property type="entry name" value="FecCD"/>
    <property type="match status" value="1"/>
</dbReference>
<sequence length="381" mass="38533">MTTTPGTETPAPPAPPADGARRRSPIHISTAVPGRHAFRIGPFSVVWRGRMVLVCALIAAATFLLTCVSLGRGDYPMSVPQVIEVLFGGGGRLDRFIVFDLRLPRAVGAIVVGAALAVAGAITQSLSRNALASPDILGITAGAGAAAVALIVLTGGGSVVGILAALGLPLAALAGALLTAAIIYLLAWRNGVEGFRLVLIGIGINAMLLALTNWMLVSADINDVSRAQVWLTGSLNGISWNQVVPAALVLLVLGAWATVSSFTVGALRLGDDTARSLGVPLQTQQALLLVIACTLAAVATAAAGPVGFVALAAPQIAVRLVKSAGPPIIASALTGALLVVGADLIARTILPVPLPVGLVTSALGGPFLLYLLVRSNRKVSA</sequence>
<keyword evidence="4" id="KW-1003">Cell membrane</keyword>
<evidence type="ECO:0000256" key="6">
    <source>
        <dbReference type="ARBA" id="ARBA00022989"/>
    </source>
</evidence>
<evidence type="ECO:0000256" key="5">
    <source>
        <dbReference type="ARBA" id="ARBA00022692"/>
    </source>
</evidence>